<feature type="region of interest" description="Disordered" evidence="6">
    <location>
        <begin position="1"/>
        <end position="91"/>
    </location>
</feature>
<dbReference type="Proteomes" id="UP001498771">
    <property type="component" value="Unassembled WGS sequence"/>
</dbReference>
<keyword evidence="3" id="KW-0805">Transcription regulation</keyword>
<dbReference type="GeneID" id="90035452"/>
<evidence type="ECO:0000256" key="4">
    <source>
        <dbReference type="ARBA" id="ARBA00023163"/>
    </source>
</evidence>
<dbReference type="Pfam" id="PF08598">
    <property type="entry name" value="Sds3"/>
    <property type="match status" value="1"/>
</dbReference>
<dbReference type="InterPro" id="IPR013907">
    <property type="entry name" value="Sds3"/>
</dbReference>
<sequence>MSDTPPNAATSAPSPSQQQQQQQQESTWTAGSSIVEPVVDGAAEVADENPEEAETEIEGENNKSERTPLDGLDLAGAAGTGGEDGAERSGVAAVAATSVGASADAEAAAIESMMFLGHDETAADEAVAADEKEEGEIDSSDDLSAPPTLDGSLKDDDDEDDEDEDEEDEDDEDEDEEEEEEGEVAGGAEEEDEEEEGSEEAEEVVKKAEEIKANAAKVSSLKTLSTKLSMPAGEEEEDEEEEGEEMEEDEEDEEDDEAKMDVDKDPVVDQSTESAKVDTPKQKLTEADEEEGEDKQDKEEPADEELIDESADAEAPAEEEIDEAVDAADGEDEEAAEVTEAAEAEAEAEDGELEEEEEEVEATPTKKRKVEDDEDNEERARKRRAAVASLTEIEVEFAKLRDRLHEDRILRLNAEIEMCLQGRHPELAAVYEQIARTRDERIRLAEAHRRYRRRCIENQTRSYRSHWHQQFFKNVANLRAKMMSETTETWYRINRERRAMDALVPFYGYRIPEKRSTQVRQRQAQYQEVAILTGLAKYVGFPAAPDINSASADEIAEDLEALRGPKFVPM</sequence>
<feature type="compositionally biased region" description="Acidic residues" evidence="6">
    <location>
        <begin position="287"/>
        <end position="361"/>
    </location>
</feature>
<keyword evidence="2" id="KW-0678">Repressor</keyword>
<feature type="compositionally biased region" description="Basic and acidic residues" evidence="6">
    <location>
        <begin position="275"/>
        <end position="286"/>
    </location>
</feature>
<protein>
    <submittedName>
        <fullName evidence="7">Sds3-like-domain-containing protein</fullName>
    </submittedName>
</protein>
<dbReference type="EMBL" id="JBBJBU010000007">
    <property type="protein sequence ID" value="KAK7204688.1"/>
    <property type="molecule type" value="Genomic_DNA"/>
</dbReference>
<dbReference type="SMART" id="SM01401">
    <property type="entry name" value="Sds3"/>
    <property type="match status" value="1"/>
</dbReference>
<evidence type="ECO:0000313" key="7">
    <source>
        <dbReference type="EMBL" id="KAK7204688.1"/>
    </source>
</evidence>
<feature type="compositionally biased region" description="Acidic residues" evidence="6">
    <location>
        <begin position="233"/>
        <end position="258"/>
    </location>
</feature>
<feature type="compositionally biased region" description="Basic and acidic residues" evidence="6">
    <location>
        <begin position="203"/>
        <end position="212"/>
    </location>
</feature>
<feature type="compositionally biased region" description="Low complexity" evidence="6">
    <location>
        <begin position="219"/>
        <end position="229"/>
    </location>
</feature>
<evidence type="ECO:0000256" key="6">
    <source>
        <dbReference type="SAM" id="MobiDB-lite"/>
    </source>
</evidence>
<reference evidence="7 8" key="1">
    <citation type="submission" date="2024-03" db="EMBL/GenBank/DDBJ databases">
        <title>Genome-scale model development and genomic sequencing of the oleaginous clade Lipomyces.</title>
        <authorList>
            <consortium name="Lawrence Berkeley National Laboratory"/>
            <person name="Czajka J.J."/>
            <person name="Han Y."/>
            <person name="Kim J."/>
            <person name="Mondo S.J."/>
            <person name="Hofstad B.A."/>
            <person name="Robles A."/>
            <person name="Haridas S."/>
            <person name="Riley R."/>
            <person name="LaButti K."/>
            <person name="Pangilinan J."/>
            <person name="Andreopoulos W."/>
            <person name="Lipzen A."/>
            <person name="Yan J."/>
            <person name="Wang M."/>
            <person name="Ng V."/>
            <person name="Grigoriev I.V."/>
            <person name="Spatafora J.W."/>
            <person name="Magnuson J.K."/>
            <person name="Baker S.E."/>
            <person name="Pomraning K.R."/>
        </authorList>
    </citation>
    <scope>NUCLEOTIDE SEQUENCE [LARGE SCALE GENOMIC DNA]</scope>
    <source>
        <strain evidence="7 8">Phaff 52-87</strain>
    </source>
</reference>
<proteinExistence type="predicted"/>
<feature type="region of interest" description="Disordered" evidence="6">
    <location>
        <begin position="121"/>
        <end position="385"/>
    </location>
</feature>
<keyword evidence="4" id="KW-0804">Transcription</keyword>
<feature type="compositionally biased region" description="Acidic residues" evidence="6">
    <location>
        <begin position="127"/>
        <end position="141"/>
    </location>
</feature>
<evidence type="ECO:0000256" key="5">
    <source>
        <dbReference type="ARBA" id="ARBA00023242"/>
    </source>
</evidence>
<feature type="compositionally biased region" description="Low complexity" evidence="6">
    <location>
        <begin position="1"/>
        <end position="30"/>
    </location>
</feature>
<keyword evidence="8" id="KW-1185">Reference proteome</keyword>
<name>A0ABR1F6F7_9ASCO</name>
<comment type="subcellular location">
    <subcellularLocation>
        <location evidence="1">Nucleus</location>
    </subcellularLocation>
</comment>
<comment type="caution">
    <text evidence="7">The sequence shown here is derived from an EMBL/GenBank/DDBJ whole genome shotgun (WGS) entry which is preliminary data.</text>
</comment>
<gene>
    <name evidence="7" type="ORF">BZA70DRAFT_180530</name>
</gene>
<evidence type="ECO:0000256" key="2">
    <source>
        <dbReference type="ARBA" id="ARBA00022491"/>
    </source>
</evidence>
<dbReference type="RefSeq" id="XP_064767721.1">
    <property type="nucleotide sequence ID" value="XM_064909940.1"/>
</dbReference>
<feature type="compositionally biased region" description="Acidic residues" evidence="6">
    <location>
        <begin position="45"/>
        <end position="59"/>
    </location>
</feature>
<accession>A0ABR1F6F7</accession>
<dbReference type="PANTHER" id="PTHR21964">
    <property type="entry name" value="BREAST CANCER METASTASIS-SUPPRESSOR 1"/>
    <property type="match status" value="1"/>
</dbReference>
<evidence type="ECO:0000313" key="8">
    <source>
        <dbReference type="Proteomes" id="UP001498771"/>
    </source>
</evidence>
<feature type="compositionally biased region" description="Acidic residues" evidence="6">
    <location>
        <begin position="155"/>
        <end position="202"/>
    </location>
</feature>
<keyword evidence="5" id="KW-0539">Nucleus</keyword>
<evidence type="ECO:0000256" key="3">
    <source>
        <dbReference type="ARBA" id="ARBA00023015"/>
    </source>
</evidence>
<evidence type="ECO:0000256" key="1">
    <source>
        <dbReference type="ARBA" id="ARBA00004123"/>
    </source>
</evidence>
<organism evidence="7 8">
    <name type="scientific">Myxozyma melibiosi</name>
    <dbReference type="NCBI Taxonomy" id="54550"/>
    <lineage>
        <taxon>Eukaryota</taxon>
        <taxon>Fungi</taxon>
        <taxon>Dikarya</taxon>
        <taxon>Ascomycota</taxon>
        <taxon>Saccharomycotina</taxon>
        <taxon>Lipomycetes</taxon>
        <taxon>Lipomycetales</taxon>
        <taxon>Lipomycetaceae</taxon>
        <taxon>Myxozyma</taxon>
    </lineage>
</organism>